<evidence type="ECO:0000256" key="1">
    <source>
        <dbReference type="ARBA" id="ARBA00002219"/>
    </source>
</evidence>
<keyword evidence="8" id="KW-0175">Coiled coil</keyword>
<dbReference type="SUPFAM" id="SSF49785">
    <property type="entry name" value="Galactose-binding domain-like"/>
    <property type="match status" value="1"/>
</dbReference>
<dbReference type="InterPro" id="IPR008979">
    <property type="entry name" value="Galactose-bd-like_sf"/>
</dbReference>
<dbReference type="AlphaFoldDB" id="A0A1S7LFQ4"/>
<dbReference type="InterPro" id="IPR000421">
    <property type="entry name" value="FA58C"/>
</dbReference>
<dbReference type="PROSITE" id="PS50022">
    <property type="entry name" value="FA58C_3"/>
    <property type="match status" value="1"/>
</dbReference>
<name>A0A1S7LFQ4_MAGMO</name>
<feature type="domain" description="F5/8 type C" evidence="9">
    <location>
        <begin position="281"/>
        <end position="444"/>
    </location>
</feature>
<evidence type="ECO:0000256" key="5">
    <source>
        <dbReference type="ARBA" id="ARBA00022734"/>
    </source>
</evidence>
<dbReference type="SMART" id="SM00607">
    <property type="entry name" value="FTP"/>
    <property type="match status" value="1"/>
</dbReference>
<evidence type="ECO:0000256" key="4">
    <source>
        <dbReference type="ARBA" id="ARBA00022723"/>
    </source>
</evidence>
<keyword evidence="7" id="KW-1015">Disulfide bond</keyword>
<dbReference type="InterPro" id="IPR006585">
    <property type="entry name" value="FTP1"/>
</dbReference>
<protein>
    <recommendedName>
        <fullName evidence="9">F5/8 type C domain-containing protein</fullName>
    </recommendedName>
</protein>
<sequence length="629" mass="69187">MPILLYPEQVKASSYEGQIILGRGDSAVYLINKGTKHHIHNMETIHGCGLDWNQLKREIDPAVISAFPTGTAFSTPKACLSVKNSTATNTAQYEGQIILGRGDSAVYLINKGTKHHIHNMETIHGCGLDWNKLKREIDPAVISAIPTGTAFSTPQACLSVKNSTAAAAPSETKAAPKVDISKYNFKTIQGRGDSAFYFIKYDSKFLIPNMEVFYGCEMELDKVIKDVDPEVVKAIPYYDPSKKAFETGYACLKVHKPQPVPRFSSQQEKEEYERLKTEQANAKAQLRMRQNNIQPLVGVKNLAAGKPATLSSVEYSAYGSRAVDGNTNGLWDGKSVTLSRNEAGAHLTIDLGDMYQINHLIIHNRTDCCRDLLSDGYVLIYEHRPPSGKQDGLTYANSLFKLHNTSSYDKFQVNVNKPGRYVRLMTNPKANRVLNIAELEVYGLNQPLSKTNNIKSLDRQAVGIEKSIAESLYRAQNADSIFLNSITGGLLGEAEPNWVSNDIYVAYNGKLGLLSNMAIYQACGIRGVRRVPAKDFQQALVTKISPVTLDAVSCALTYHAGRPVKTTGLNNFWLLSQGKKWQITNTSVAAGCGVDLNNTGTIARSVADAIPNGDYVLNTVEQCKKHFIP</sequence>
<dbReference type="GO" id="GO:0042806">
    <property type="term" value="F:fucose binding"/>
    <property type="evidence" value="ECO:0007669"/>
    <property type="project" value="UniProtKB-ARBA"/>
</dbReference>
<reference evidence="10" key="1">
    <citation type="submission" date="2015-04" db="EMBL/GenBank/DDBJ databases">
        <authorList>
            <person name="Syromyatnikov M.Y."/>
            <person name="Popov V.N."/>
        </authorList>
    </citation>
    <scope>NUCLEOTIDE SEQUENCE</scope>
    <source>
        <strain evidence="10">MO-1</strain>
    </source>
</reference>
<evidence type="ECO:0000313" key="10">
    <source>
        <dbReference type="EMBL" id="CRH04887.1"/>
    </source>
</evidence>
<keyword evidence="4" id="KW-0479">Metal-binding</keyword>
<dbReference type="PANTHER" id="PTHR45713">
    <property type="entry name" value="FTP DOMAIN-CONTAINING PROTEIN"/>
    <property type="match status" value="1"/>
</dbReference>
<gene>
    <name evidence="10" type="ORF">MAGMO_0683</name>
</gene>
<evidence type="ECO:0000256" key="2">
    <source>
        <dbReference type="ARBA" id="ARBA00010147"/>
    </source>
</evidence>
<feature type="coiled-coil region" evidence="8">
    <location>
        <begin position="265"/>
        <end position="292"/>
    </location>
</feature>
<evidence type="ECO:0000256" key="7">
    <source>
        <dbReference type="ARBA" id="ARBA00023157"/>
    </source>
</evidence>
<comment type="similarity">
    <text evidence="2">Belongs to the fucolectin family.</text>
</comment>
<comment type="subunit">
    <text evidence="3">Homotrimer.</text>
</comment>
<keyword evidence="5" id="KW-0430">Lectin</keyword>
<dbReference type="PANTHER" id="PTHR45713:SF6">
    <property type="entry name" value="F5_8 TYPE C DOMAIN-CONTAINING PROTEIN"/>
    <property type="match status" value="1"/>
</dbReference>
<keyword evidence="6" id="KW-0106">Calcium</keyword>
<dbReference type="Pfam" id="PF22633">
    <property type="entry name" value="F5_F8_type_C_2"/>
    <property type="match status" value="1"/>
</dbReference>
<dbReference type="InterPro" id="IPR051941">
    <property type="entry name" value="BG_Antigen-Binding_Lectin"/>
</dbReference>
<dbReference type="GO" id="GO:0010185">
    <property type="term" value="P:regulation of cellular defense response"/>
    <property type="evidence" value="ECO:0007669"/>
    <property type="project" value="UniProtKB-ARBA"/>
</dbReference>
<dbReference type="GO" id="GO:0046872">
    <property type="term" value="F:metal ion binding"/>
    <property type="evidence" value="ECO:0007669"/>
    <property type="project" value="UniProtKB-KW"/>
</dbReference>
<dbReference type="Gene3D" id="2.60.120.260">
    <property type="entry name" value="Galactose-binding domain-like"/>
    <property type="match status" value="1"/>
</dbReference>
<evidence type="ECO:0000259" key="9">
    <source>
        <dbReference type="PROSITE" id="PS50022"/>
    </source>
</evidence>
<evidence type="ECO:0000256" key="8">
    <source>
        <dbReference type="SAM" id="Coils"/>
    </source>
</evidence>
<comment type="function">
    <text evidence="1">Acts as a defensive agent. Recognizes blood group fucosylated oligosaccharides including A, B, H and Lewis B-type antigens. Does not recognize Lewis A antigen and has low affinity for monovalent haptens.</text>
</comment>
<evidence type="ECO:0000256" key="3">
    <source>
        <dbReference type="ARBA" id="ARBA00011233"/>
    </source>
</evidence>
<dbReference type="EMBL" id="LO017727">
    <property type="protein sequence ID" value="CRH04887.1"/>
    <property type="molecule type" value="Genomic_DNA"/>
</dbReference>
<organism evidence="10">
    <name type="scientific">Magnetococcus massalia (strain MO-1)</name>
    <dbReference type="NCBI Taxonomy" id="451514"/>
    <lineage>
        <taxon>Bacteria</taxon>
        <taxon>Pseudomonadati</taxon>
        <taxon>Pseudomonadota</taxon>
        <taxon>Magnetococcia</taxon>
        <taxon>Magnetococcales</taxon>
        <taxon>Magnetococcaceae</taxon>
        <taxon>Magnetococcus</taxon>
    </lineage>
</organism>
<evidence type="ECO:0000256" key="6">
    <source>
        <dbReference type="ARBA" id="ARBA00022837"/>
    </source>
</evidence>
<proteinExistence type="inferred from homology"/>
<accession>A0A1S7LFQ4</accession>